<evidence type="ECO:0008006" key="3">
    <source>
        <dbReference type="Google" id="ProtNLM"/>
    </source>
</evidence>
<comment type="caution">
    <text evidence="1">The sequence shown here is derived from an EMBL/GenBank/DDBJ whole genome shotgun (WGS) entry which is preliminary data.</text>
</comment>
<sequence length="227" mass="27416">MGAYASHRYIKAFDDAEAHIRYIGFREREDKSESLGLFSEHSNFSNTNEFIESLKAKRFSHSAVPTIHTLLFSMSGDEWNRSGFKPGDYQKMIREGMKEWEIKTGYRLDWVAAEHRNPNHPHAHVAIRAAYKDRDGVEHTLKISNEDRKFFREQFQKMKERVRPFDPPPREFDHDFYQDREFERDPTFNIDTSFLDNFFYQVKRELEHEEWEREMVKKKANNKQRER</sequence>
<protein>
    <recommendedName>
        <fullName evidence="3">Relaxase/mobilization nuclease domain-containing protein</fullName>
    </recommendedName>
</protein>
<accession>A0AAW7IAR1</accession>
<dbReference type="AlphaFoldDB" id="A0AAW7IAR1"/>
<dbReference type="Proteomes" id="UP001234602">
    <property type="component" value="Unassembled WGS sequence"/>
</dbReference>
<evidence type="ECO:0000313" key="2">
    <source>
        <dbReference type="Proteomes" id="UP001234602"/>
    </source>
</evidence>
<dbReference type="EMBL" id="JAUCEY010000007">
    <property type="protein sequence ID" value="MDM5451035.1"/>
    <property type="molecule type" value="Genomic_DNA"/>
</dbReference>
<proteinExistence type="predicted"/>
<evidence type="ECO:0000313" key="1">
    <source>
        <dbReference type="EMBL" id="MDM5451035.1"/>
    </source>
</evidence>
<dbReference type="RefSeq" id="WP_289319202.1">
    <property type="nucleotide sequence ID" value="NZ_JAUCEY010000007.1"/>
</dbReference>
<reference evidence="1" key="1">
    <citation type="submission" date="2023-06" db="EMBL/GenBank/DDBJ databases">
        <title>Comparative genomics of Bacillaceae isolates and their secondary metabolite potential.</title>
        <authorList>
            <person name="Song L."/>
            <person name="Nielsen L.J."/>
            <person name="Mohite O."/>
            <person name="Xu X."/>
            <person name="Weber T."/>
            <person name="Kovacs A.T."/>
        </authorList>
    </citation>
    <scope>NUCLEOTIDE SEQUENCE</scope>
    <source>
        <strain evidence="1">D8_B_37</strain>
    </source>
</reference>
<name>A0AAW7IAR1_9BACI</name>
<organism evidence="1 2">
    <name type="scientific">Peribacillus simplex</name>
    <dbReference type="NCBI Taxonomy" id="1478"/>
    <lineage>
        <taxon>Bacteria</taxon>
        <taxon>Bacillati</taxon>
        <taxon>Bacillota</taxon>
        <taxon>Bacilli</taxon>
        <taxon>Bacillales</taxon>
        <taxon>Bacillaceae</taxon>
        <taxon>Peribacillus</taxon>
    </lineage>
</organism>
<gene>
    <name evidence="1" type="ORF">QUF89_02080</name>
</gene>